<evidence type="ECO:0000256" key="10">
    <source>
        <dbReference type="ARBA" id="ARBA00023004"/>
    </source>
</evidence>
<keyword evidence="3" id="KW-0813">Transport</keyword>
<evidence type="ECO:0000256" key="1">
    <source>
        <dbReference type="ARBA" id="ARBA00004141"/>
    </source>
</evidence>
<dbReference type="Pfam" id="PF00116">
    <property type="entry name" value="COX2"/>
    <property type="match status" value="1"/>
</dbReference>
<dbReference type="InterPro" id="IPR034236">
    <property type="entry name" value="CuRO_CcO_Caa3_II"/>
</dbReference>
<dbReference type="PROSITE" id="PS50857">
    <property type="entry name" value="COX2_CUA"/>
    <property type="match status" value="1"/>
</dbReference>
<dbReference type="GO" id="GO:0020037">
    <property type="term" value="F:heme binding"/>
    <property type="evidence" value="ECO:0007669"/>
    <property type="project" value="InterPro"/>
</dbReference>
<dbReference type="SUPFAM" id="SSF49503">
    <property type="entry name" value="Cupredoxins"/>
    <property type="match status" value="1"/>
</dbReference>
<reference evidence="20 21" key="1">
    <citation type="submission" date="2017-09" db="EMBL/GenBank/DDBJ databases">
        <title>Sphingomonas ginsenosidimutans KACC 14949, whole genome shotgun sequence.</title>
        <authorList>
            <person name="Feng G."/>
            <person name="Zhu H."/>
        </authorList>
    </citation>
    <scope>NUCLEOTIDE SEQUENCE [LARGE SCALE GENOMIC DNA]</scope>
    <source>
        <strain evidence="20 21">KACC 14949</strain>
    </source>
</reference>
<organism evidence="20 21">
    <name type="scientific">Sphingomonas ginsenosidimutans</name>
    <dbReference type="NCBI Taxonomy" id="862134"/>
    <lineage>
        <taxon>Bacteria</taxon>
        <taxon>Pseudomonadati</taxon>
        <taxon>Pseudomonadota</taxon>
        <taxon>Alphaproteobacteria</taxon>
        <taxon>Sphingomonadales</taxon>
        <taxon>Sphingomonadaceae</taxon>
        <taxon>Sphingomonas</taxon>
    </lineage>
</organism>
<feature type="domain" description="Cytochrome c" evidence="19">
    <location>
        <begin position="226"/>
        <end position="318"/>
    </location>
</feature>
<comment type="similarity">
    <text evidence="2">Belongs to the cytochrome c oxidase subunit 2 family.</text>
</comment>
<dbReference type="Proteomes" id="UP000218784">
    <property type="component" value="Unassembled WGS sequence"/>
</dbReference>
<dbReference type="NCBIfam" id="TIGR02866">
    <property type="entry name" value="CoxB"/>
    <property type="match status" value="1"/>
</dbReference>
<dbReference type="PROSITE" id="PS51007">
    <property type="entry name" value="CYTC"/>
    <property type="match status" value="1"/>
</dbReference>
<comment type="catalytic activity">
    <reaction evidence="15">
        <text>4 Fe(II)-[cytochrome c] + O2 + 8 H(+)(in) = 4 Fe(III)-[cytochrome c] + 2 H2O + 4 H(+)(out)</text>
        <dbReference type="Rhea" id="RHEA:11436"/>
        <dbReference type="Rhea" id="RHEA-COMP:10350"/>
        <dbReference type="Rhea" id="RHEA-COMP:14399"/>
        <dbReference type="ChEBI" id="CHEBI:15377"/>
        <dbReference type="ChEBI" id="CHEBI:15378"/>
        <dbReference type="ChEBI" id="CHEBI:15379"/>
        <dbReference type="ChEBI" id="CHEBI:29033"/>
        <dbReference type="ChEBI" id="CHEBI:29034"/>
        <dbReference type="EC" id="7.1.1.9"/>
    </reaction>
</comment>
<feature type="transmembrane region" description="Helical" evidence="17">
    <location>
        <begin position="33"/>
        <end position="56"/>
    </location>
</feature>
<dbReference type="PRINTS" id="PR01166">
    <property type="entry name" value="CYCOXIDASEII"/>
</dbReference>
<evidence type="ECO:0000256" key="8">
    <source>
        <dbReference type="ARBA" id="ARBA00022982"/>
    </source>
</evidence>
<gene>
    <name evidence="20" type="primary">coxB</name>
    <name evidence="20" type="ORF">COA17_13340</name>
</gene>
<dbReference type="GO" id="GO:0042773">
    <property type="term" value="P:ATP synthesis coupled electron transport"/>
    <property type="evidence" value="ECO:0007669"/>
    <property type="project" value="TreeGrafter"/>
</dbReference>
<evidence type="ECO:0000256" key="15">
    <source>
        <dbReference type="ARBA" id="ARBA00047816"/>
    </source>
</evidence>
<dbReference type="PANTHER" id="PTHR22888">
    <property type="entry name" value="CYTOCHROME C OXIDASE, SUBUNIT II"/>
    <property type="match status" value="1"/>
</dbReference>
<evidence type="ECO:0000259" key="18">
    <source>
        <dbReference type="PROSITE" id="PS50857"/>
    </source>
</evidence>
<dbReference type="InterPro" id="IPR002429">
    <property type="entry name" value="CcO_II-like_C"/>
</dbReference>
<feature type="domain" description="Cytochrome oxidase subunit II copper A binding" evidence="18">
    <location>
        <begin position="102"/>
        <end position="217"/>
    </location>
</feature>
<name>A0A2A4HVF4_9SPHN</name>
<sequence>MNGDGQGAPRGVGSGRQSIFSTFGAEAETLAGLTWWMTAGAVVIFVAVATLIVMALRARRNAITHQQGMRLVLWAGGIVPTVVLLSLLVSTLPQMRPIAIAPGDLRVTVEGEQFWWRIRYRPPGAAELVTANELRIPVGRTVALELEAGDVLHSFWVPGLAGKMDMVPGRTNTLVVRATRAGRFRGQCAEFCGLSHALMAFDVIAMEPAAFDRWLAERRGPARDGAATEAGARVFAAYGCAACHAVRGTNAAGTIGPDLTHIGARATLGAGILPMDADHLRRFVKDAPAVKPGARMPAYPHMTNDDATAIARWLESLT</sequence>
<evidence type="ECO:0000256" key="5">
    <source>
        <dbReference type="ARBA" id="ARBA00022660"/>
    </source>
</evidence>
<evidence type="ECO:0000256" key="9">
    <source>
        <dbReference type="ARBA" id="ARBA00022989"/>
    </source>
</evidence>
<evidence type="ECO:0000256" key="2">
    <source>
        <dbReference type="ARBA" id="ARBA00007866"/>
    </source>
</evidence>
<feature type="transmembrane region" description="Helical" evidence="17">
    <location>
        <begin position="68"/>
        <end position="89"/>
    </location>
</feature>
<dbReference type="Gene3D" id="2.60.40.420">
    <property type="entry name" value="Cupredoxins - blue copper proteins"/>
    <property type="match status" value="1"/>
</dbReference>
<evidence type="ECO:0000259" key="19">
    <source>
        <dbReference type="PROSITE" id="PS51007"/>
    </source>
</evidence>
<keyword evidence="11" id="KW-0186">Copper</keyword>
<comment type="subcellular location">
    <subcellularLocation>
        <location evidence="1">Membrane</location>
        <topology evidence="1">Multi-pass membrane protein</topology>
    </subcellularLocation>
</comment>
<keyword evidence="21" id="KW-1185">Reference proteome</keyword>
<evidence type="ECO:0000313" key="21">
    <source>
        <dbReference type="Proteomes" id="UP000218784"/>
    </source>
</evidence>
<evidence type="ECO:0000256" key="4">
    <source>
        <dbReference type="ARBA" id="ARBA00022617"/>
    </source>
</evidence>
<proteinExistence type="inferred from homology"/>
<dbReference type="InterPro" id="IPR036909">
    <property type="entry name" value="Cyt_c-like_dom_sf"/>
</dbReference>
<evidence type="ECO:0000256" key="12">
    <source>
        <dbReference type="ARBA" id="ARBA00023136"/>
    </source>
</evidence>
<evidence type="ECO:0000256" key="16">
    <source>
        <dbReference type="PROSITE-ProRule" id="PRU00433"/>
    </source>
</evidence>
<dbReference type="InterPro" id="IPR009056">
    <property type="entry name" value="Cyt_c-like_dom"/>
</dbReference>
<dbReference type="CDD" id="cd04213">
    <property type="entry name" value="CuRO_CcO_Caa3_II"/>
    <property type="match status" value="1"/>
</dbReference>
<dbReference type="EMBL" id="NWVD01000006">
    <property type="protein sequence ID" value="PCG08350.1"/>
    <property type="molecule type" value="Genomic_DNA"/>
</dbReference>
<dbReference type="PANTHER" id="PTHR22888:SF9">
    <property type="entry name" value="CYTOCHROME C OXIDASE SUBUNIT 2"/>
    <property type="match status" value="1"/>
</dbReference>
<dbReference type="GO" id="GO:0005507">
    <property type="term" value="F:copper ion binding"/>
    <property type="evidence" value="ECO:0007669"/>
    <property type="project" value="InterPro"/>
</dbReference>
<keyword evidence="9 17" id="KW-1133">Transmembrane helix</keyword>
<accession>A0A2A4HVF4</accession>
<dbReference type="InterPro" id="IPR045187">
    <property type="entry name" value="CcO_II"/>
</dbReference>
<keyword evidence="10 16" id="KW-0408">Iron</keyword>
<evidence type="ECO:0000256" key="11">
    <source>
        <dbReference type="ARBA" id="ARBA00023008"/>
    </source>
</evidence>
<dbReference type="Pfam" id="PF00034">
    <property type="entry name" value="Cytochrom_C"/>
    <property type="match status" value="1"/>
</dbReference>
<keyword evidence="7 16" id="KW-0479">Metal-binding</keyword>
<dbReference type="PROSITE" id="PS00078">
    <property type="entry name" value="COX2"/>
    <property type="match status" value="1"/>
</dbReference>
<keyword evidence="8" id="KW-0249">Electron transport</keyword>
<keyword evidence="6 17" id="KW-0812">Transmembrane</keyword>
<evidence type="ECO:0000256" key="13">
    <source>
        <dbReference type="ARBA" id="ARBA00024688"/>
    </source>
</evidence>
<dbReference type="GO" id="GO:0016020">
    <property type="term" value="C:membrane"/>
    <property type="evidence" value="ECO:0007669"/>
    <property type="project" value="UniProtKB-SubCell"/>
</dbReference>
<comment type="caution">
    <text evidence="20">The sequence shown here is derived from an EMBL/GenBank/DDBJ whole genome shotgun (WGS) entry which is preliminary data.</text>
</comment>
<evidence type="ECO:0000256" key="3">
    <source>
        <dbReference type="ARBA" id="ARBA00022448"/>
    </source>
</evidence>
<protein>
    <recommendedName>
        <fullName evidence="14">Cytochrome aa3 subunit 2</fullName>
    </recommendedName>
</protein>
<keyword evidence="12 17" id="KW-0472">Membrane</keyword>
<dbReference type="SUPFAM" id="SSF46626">
    <property type="entry name" value="Cytochrome c"/>
    <property type="match status" value="1"/>
</dbReference>
<evidence type="ECO:0000256" key="14">
    <source>
        <dbReference type="ARBA" id="ARBA00031399"/>
    </source>
</evidence>
<comment type="function">
    <text evidence="13">Subunits I and II form the functional core of the enzyme complex. Electrons originating in cytochrome c are transferred via heme a and Cu(A) to the binuclear center formed by heme a3 and Cu(B).</text>
</comment>
<keyword evidence="4 16" id="KW-0349">Heme</keyword>
<evidence type="ECO:0000256" key="6">
    <source>
        <dbReference type="ARBA" id="ARBA00022692"/>
    </source>
</evidence>
<dbReference type="AlphaFoldDB" id="A0A2A4HVF4"/>
<keyword evidence="5" id="KW-0679">Respiratory chain</keyword>
<dbReference type="InterPro" id="IPR008972">
    <property type="entry name" value="Cupredoxin"/>
</dbReference>
<evidence type="ECO:0000256" key="17">
    <source>
        <dbReference type="SAM" id="Phobius"/>
    </source>
</evidence>
<dbReference type="GO" id="GO:0016491">
    <property type="term" value="F:oxidoreductase activity"/>
    <property type="evidence" value="ECO:0007669"/>
    <property type="project" value="InterPro"/>
</dbReference>
<evidence type="ECO:0000256" key="7">
    <source>
        <dbReference type="ARBA" id="ARBA00022723"/>
    </source>
</evidence>
<evidence type="ECO:0000313" key="20">
    <source>
        <dbReference type="EMBL" id="PCG08350.1"/>
    </source>
</evidence>
<dbReference type="InterPro" id="IPR001505">
    <property type="entry name" value="Copper_CuA"/>
</dbReference>
<dbReference type="InterPro" id="IPR014222">
    <property type="entry name" value="Cyt_c_oxidase_su2"/>
</dbReference>
<dbReference type="GO" id="GO:0004129">
    <property type="term" value="F:cytochrome-c oxidase activity"/>
    <property type="evidence" value="ECO:0007669"/>
    <property type="project" value="UniProtKB-EC"/>
</dbReference>